<name>A0ABP4Z3D5_9ACTN</name>
<feature type="transmembrane region" description="Helical" evidence="1">
    <location>
        <begin position="94"/>
        <end position="117"/>
    </location>
</feature>
<feature type="transmembrane region" description="Helical" evidence="1">
    <location>
        <begin position="58"/>
        <end position="82"/>
    </location>
</feature>
<sequence>MSVYYPPTGASGPAKPPLKGSWVAGGIGLALLGHLITIVPCLVVLAQTDPSDDTVGTAVLVGLVGQFLLFVTCLVAGIILLVGQRPFRGVGLGLLIGWAVGLLIVPVVGFGLCVQAFSSY</sequence>
<proteinExistence type="predicted"/>
<reference evidence="3" key="1">
    <citation type="journal article" date="2019" name="Int. J. Syst. Evol. Microbiol.">
        <title>The Global Catalogue of Microorganisms (GCM) 10K type strain sequencing project: providing services to taxonomists for standard genome sequencing and annotation.</title>
        <authorList>
            <consortium name="The Broad Institute Genomics Platform"/>
            <consortium name="The Broad Institute Genome Sequencing Center for Infectious Disease"/>
            <person name="Wu L."/>
            <person name="Ma J."/>
        </authorList>
    </citation>
    <scope>NUCLEOTIDE SEQUENCE [LARGE SCALE GENOMIC DNA]</scope>
    <source>
        <strain evidence="3">JCM 13250</strain>
    </source>
</reference>
<dbReference type="EMBL" id="BAAALT010000288">
    <property type="protein sequence ID" value="GAA1835167.1"/>
    <property type="molecule type" value="Genomic_DNA"/>
</dbReference>
<gene>
    <name evidence="2" type="ORF">GCM10009682_61710</name>
</gene>
<dbReference type="Proteomes" id="UP001500218">
    <property type="component" value="Unassembled WGS sequence"/>
</dbReference>
<dbReference type="RefSeq" id="WP_344140142.1">
    <property type="nucleotide sequence ID" value="NZ_BAAALT010000288.1"/>
</dbReference>
<feature type="transmembrane region" description="Helical" evidence="1">
    <location>
        <begin position="21"/>
        <end position="46"/>
    </location>
</feature>
<evidence type="ECO:0000256" key="1">
    <source>
        <dbReference type="SAM" id="Phobius"/>
    </source>
</evidence>
<comment type="caution">
    <text evidence="2">The sequence shown here is derived from an EMBL/GenBank/DDBJ whole genome shotgun (WGS) entry which is preliminary data.</text>
</comment>
<accession>A0ABP4Z3D5</accession>
<keyword evidence="1" id="KW-0472">Membrane</keyword>
<evidence type="ECO:0000313" key="3">
    <source>
        <dbReference type="Proteomes" id="UP001500218"/>
    </source>
</evidence>
<keyword evidence="1" id="KW-1133">Transmembrane helix</keyword>
<organism evidence="2 3">
    <name type="scientific">Luedemannella flava</name>
    <dbReference type="NCBI Taxonomy" id="349316"/>
    <lineage>
        <taxon>Bacteria</taxon>
        <taxon>Bacillati</taxon>
        <taxon>Actinomycetota</taxon>
        <taxon>Actinomycetes</taxon>
        <taxon>Micromonosporales</taxon>
        <taxon>Micromonosporaceae</taxon>
        <taxon>Luedemannella</taxon>
    </lineage>
</organism>
<keyword evidence="3" id="KW-1185">Reference proteome</keyword>
<protein>
    <submittedName>
        <fullName evidence="2">Uncharacterized protein</fullName>
    </submittedName>
</protein>
<keyword evidence="1" id="KW-0812">Transmembrane</keyword>
<evidence type="ECO:0000313" key="2">
    <source>
        <dbReference type="EMBL" id="GAA1835167.1"/>
    </source>
</evidence>